<organism evidence="2 3">
    <name type="scientific">Vespula vulgaris</name>
    <name type="common">Yellow jacket</name>
    <name type="synonym">Wasp</name>
    <dbReference type="NCBI Taxonomy" id="7454"/>
    <lineage>
        <taxon>Eukaryota</taxon>
        <taxon>Metazoa</taxon>
        <taxon>Ecdysozoa</taxon>
        <taxon>Arthropoda</taxon>
        <taxon>Hexapoda</taxon>
        <taxon>Insecta</taxon>
        <taxon>Pterygota</taxon>
        <taxon>Neoptera</taxon>
        <taxon>Endopterygota</taxon>
        <taxon>Hymenoptera</taxon>
        <taxon>Apocrita</taxon>
        <taxon>Aculeata</taxon>
        <taxon>Vespoidea</taxon>
        <taxon>Vespidae</taxon>
        <taxon>Vespinae</taxon>
        <taxon>Vespula</taxon>
    </lineage>
</organism>
<dbReference type="AlphaFoldDB" id="A0A834KYY7"/>
<accession>A0A834KYY7</accession>
<evidence type="ECO:0000256" key="1">
    <source>
        <dbReference type="SAM" id="MobiDB-lite"/>
    </source>
</evidence>
<feature type="region of interest" description="Disordered" evidence="1">
    <location>
        <begin position="1"/>
        <end position="28"/>
    </location>
</feature>
<proteinExistence type="predicted"/>
<dbReference type="Proteomes" id="UP000614350">
    <property type="component" value="Unassembled WGS sequence"/>
</dbReference>
<evidence type="ECO:0000313" key="2">
    <source>
        <dbReference type="EMBL" id="KAF7412711.1"/>
    </source>
</evidence>
<sequence>MRERRITLTDGPSPDDRPGCGASRATVNEDQRENLEMVAFEFLQVSGLSSSLPLLFEKPLIPLVRSVRKSAIRDPPRSAEERHLSTVRMKWDYGIGALLALDIEITPRYRSPRVFLYRGMTMEREDRSDSN</sequence>
<comment type="caution">
    <text evidence="2">The sequence shown here is derived from an EMBL/GenBank/DDBJ whole genome shotgun (WGS) entry which is preliminary data.</text>
</comment>
<name>A0A834KYY7_VESVU</name>
<gene>
    <name evidence="2" type="ORF">HZH66_001607</name>
</gene>
<protein>
    <submittedName>
        <fullName evidence="2">Uncharacterized protein</fullName>
    </submittedName>
</protein>
<keyword evidence="3" id="KW-1185">Reference proteome</keyword>
<reference evidence="2" key="1">
    <citation type="journal article" date="2020" name="G3 (Bethesda)">
        <title>High-Quality Assemblies for Three Invasive Social Wasps from the &lt;i&gt;Vespula&lt;/i&gt; Genus.</title>
        <authorList>
            <person name="Harrop T.W.R."/>
            <person name="Guhlin J."/>
            <person name="McLaughlin G.M."/>
            <person name="Permina E."/>
            <person name="Stockwell P."/>
            <person name="Gilligan J."/>
            <person name="Le Lec M.F."/>
            <person name="Gruber M.A.M."/>
            <person name="Quinn O."/>
            <person name="Lovegrove M."/>
            <person name="Duncan E.J."/>
            <person name="Remnant E.J."/>
            <person name="Van Eeckhoven J."/>
            <person name="Graham B."/>
            <person name="Knapp R.A."/>
            <person name="Langford K.W."/>
            <person name="Kronenberg Z."/>
            <person name="Press M.O."/>
            <person name="Eacker S.M."/>
            <person name="Wilson-Rankin E.E."/>
            <person name="Purcell J."/>
            <person name="Lester P.J."/>
            <person name="Dearden P.K."/>
        </authorList>
    </citation>
    <scope>NUCLEOTIDE SEQUENCE</scope>
    <source>
        <strain evidence="2">Marl-1</strain>
    </source>
</reference>
<evidence type="ECO:0000313" key="3">
    <source>
        <dbReference type="Proteomes" id="UP000614350"/>
    </source>
</evidence>
<dbReference type="EMBL" id="JACSEA010000001">
    <property type="protein sequence ID" value="KAF7412711.1"/>
    <property type="molecule type" value="Genomic_DNA"/>
</dbReference>